<dbReference type="AlphaFoldDB" id="A0A0V0GDT5"/>
<protein>
    <submittedName>
        <fullName evidence="1">Putative ovule protein</fullName>
    </submittedName>
</protein>
<reference evidence="1" key="1">
    <citation type="submission" date="2015-12" db="EMBL/GenBank/DDBJ databases">
        <title>Gene expression during late stages of embryo sac development: a critical building block for successful pollen-pistil interactions.</title>
        <authorList>
            <person name="Liu Y."/>
            <person name="Joly V."/>
            <person name="Sabar M."/>
            <person name="Matton D.P."/>
        </authorList>
    </citation>
    <scope>NUCLEOTIDE SEQUENCE</scope>
</reference>
<evidence type="ECO:0000313" key="1">
    <source>
        <dbReference type="EMBL" id="JAP06197.1"/>
    </source>
</evidence>
<dbReference type="EMBL" id="GEDG01042470">
    <property type="protein sequence ID" value="JAP06197.1"/>
    <property type="molecule type" value="Transcribed_RNA"/>
</dbReference>
<organism evidence="1">
    <name type="scientific">Solanum chacoense</name>
    <name type="common">Chaco potato</name>
    <dbReference type="NCBI Taxonomy" id="4108"/>
    <lineage>
        <taxon>Eukaryota</taxon>
        <taxon>Viridiplantae</taxon>
        <taxon>Streptophyta</taxon>
        <taxon>Embryophyta</taxon>
        <taxon>Tracheophyta</taxon>
        <taxon>Spermatophyta</taxon>
        <taxon>Magnoliopsida</taxon>
        <taxon>eudicotyledons</taxon>
        <taxon>Gunneridae</taxon>
        <taxon>Pentapetalae</taxon>
        <taxon>asterids</taxon>
        <taxon>lamiids</taxon>
        <taxon>Solanales</taxon>
        <taxon>Solanaceae</taxon>
        <taxon>Solanoideae</taxon>
        <taxon>Solaneae</taxon>
        <taxon>Solanum</taxon>
    </lineage>
</organism>
<feature type="non-terminal residue" evidence="1">
    <location>
        <position position="65"/>
    </location>
</feature>
<accession>A0A0V0GDT5</accession>
<sequence>MEKGIFVSQERYIKEILKFNMFDCNLMNIPMESGTKLSKFDDREKVGLQSIQKSHGSFKVLDLYK</sequence>
<name>A0A0V0GDT5_SOLCH</name>
<proteinExistence type="predicted"/>